<dbReference type="Proteomes" id="UP001410795">
    <property type="component" value="Unassembled WGS sequence"/>
</dbReference>
<dbReference type="Gene3D" id="2.60.40.2250">
    <property type="match status" value="1"/>
</dbReference>
<dbReference type="Gene3D" id="3.10.620.30">
    <property type="match status" value="1"/>
</dbReference>
<dbReference type="SUPFAM" id="SSF54001">
    <property type="entry name" value="Cysteine proteinases"/>
    <property type="match status" value="1"/>
</dbReference>
<dbReference type="RefSeq" id="WP_308122907.1">
    <property type="nucleotide sequence ID" value="NZ_BAAAYV010000006.1"/>
</dbReference>
<evidence type="ECO:0000313" key="2">
    <source>
        <dbReference type="EMBL" id="GAA3657383.1"/>
    </source>
</evidence>
<sequence length="268" mass="28248">MSARDVGVVLDVEVQASTEIEMQIAAARGDGVGVGESLEVTLDGERVAAEELVDGLGARIHRVRVAPGRLEISYRATVEGVGVPRPVSAHDRSLYRRPSRYAESDRFFALAGAQFDQGKTAGALVDDVVAFVSSRLRYVSGISDASDSAIDTLLEGAGVCRDYAHLTIAMLRALGIPARLAAVYAPGLSPMDFHAVVEAAVDDEWVVVDATHLAPRQALVRIATGRDAADTAFLDSHGGSIVLNSATVVATVRGDLPSDDGTQRVRLS</sequence>
<dbReference type="PANTHER" id="PTHR33490:SF12">
    <property type="entry name" value="BLL5557 PROTEIN"/>
    <property type="match status" value="1"/>
</dbReference>
<dbReference type="Pfam" id="PF01841">
    <property type="entry name" value="Transglut_core"/>
    <property type="match status" value="1"/>
</dbReference>
<protein>
    <submittedName>
        <fullName evidence="2">Transglutaminase family protein</fullName>
    </submittedName>
</protein>
<reference evidence="3" key="1">
    <citation type="journal article" date="2019" name="Int. J. Syst. Evol. Microbiol.">
        <title>The Global Catalogue of Microorganisms (GCM) 10K type strain sequencing project: providing services to taxonomists for standard genome sequencing and annotation.</title>
        <authorList>
            <consortium name="The Broad Institute Genomics Platform"/>
            <consortium name="The Broad Institute Genome Sequencing Center for Infectious Disease"/>
            <person name="Wu L."/>
            <person name="Ma J."/>
        </authorList>
    </citation>
    <scope>NUCLEOTIDE SEQUENCE [LARGE SCALE GENOMIC DNA]</scope>
    <source>
        <strain evidence="3">JCM 16546</strain>
    </source>
</reference>
<dbReference type="PANTHER" id="PTHR33490">
    <property type="entry name" value="BLR5614 PROTEIN-RELATED"/>
    <property type="match status" value="1"/>
</dbReference>
<comment type="caution">
    <text evidence="2">The sequence shown here is derived from an EMBL/GenBank/DDBJ whole genome shotgun (WGS) entry which is preliminary data.</text>
</comment>
<dbReference type="InterPro" id="IPR002931">
    <property type="entry name" value="Transglutaminase-like"/>
</dbReference>
<evidence type="ECO:0000259" key="1">
    <source>
        <dbReference type="SMART" id="SM00460"/>
    </source>
</evidence>
<dbReference type="InterPro" id="IPR038765">
    <property type="entry name" value="Papain-like_cys_pep_sf"/>
</dbReference>
<accession>A0ABP7BDF6</accession>
<dbReference type="EMBL" id="BAAAYV010000006">
    <property type="protein sequence ID" value="GAA3657383.1"/>
    <property type="molecule type" value="Genomic_DNA"/>
</dbReference>
<dbReference type="SMART" id="SM00460">
    <property type="entry name" value="TGc"/>
    <property type="match status" value="1"/>
</dbReference>
<keyword evidence="3" id="KW-1185">Reference proteome</keyword>
<organism evidence="2 3">
    <name type="scientific">Microbacterium marinilacus</name>
    <dbReference type="NCBI Taxonomy" id="415209"/>
    <lineage>
        <taxon>Bacteria</taxon>
        <taxon>Bacillati</taxon>
        <taxon>Actinomycetota</taxon>
        <taxon>Actinomycetes</taxon>
        <taxon>Micrococcales</taxon>
        <taxon>Microbacteriaceae</taxon>
        <taxon>Microbacterium</taxon>
    </lineage>
</organism>
<proteinExistence type="predicted"/>
<gene>
    <name evidence="2" type="ORF">GCM10022202_17130</name>
</gene>
<name>A0ABP7BDF6_9MICO</name>
<evidence type="ECO:0000313" key="3">
    <source>
        <dbReference type="Proteomes" id="UP001410795"/>
    </source>
</evidence>
<feature type="domain" description="Transglutaminase-like" evidence="1">
    <location>
        <begin position="152"/>
        <end position="212"/>
    </location>
</feature>